<protein>
    <recommendedName>
        <fullName evidence="4">Stage III sporulation protein AF</fullName>
    </recommendedName>
</protein>
<dbReference type="NCBIfam" id="TIGR02896">
    <property type="entry name" value="spore_III_AF"/>
    <property type="match status" value="1"/>
</dbReference>
<dbReference type="Pfam" id="PF09581">
    <property type="entry name" value="Spore_III_AF"/>
    <property type="match status" value="1"/>
</dbReference>
<name>A0A8J3FCD7_9BACI</name>
<evidence type="ECO:0008006" key="4">
    <source>
        <dbReference type="Google" id="ProtNLM"/>
    </source>
</evidence>
<evidence type="ECO:0000313" key="2">
    <source>
        <dbReference type="EMBL" id="GGJ99866.1"/>
    </source>
</evidence>
<keyword evidence="1" id="KW-0472">Membrane</keyword>
<gene>
    <name evidence="2" type="ORF">GCM10007043_12430</name>
</gene>
<evidence type="ECO:0000313" key="3">
    <source>
        <dbReference type="Proteomes" id="UP000637720"/>
    </source>
</evidence>
<dbReference type="RefSeq" id="WP_054669470.1">
    <property type="nucleotide sequence ID" value="NZ_BMOF01000021.1"/>
</dbReference>
<keyword evidence="1" id="KW-0812">Transmembrane</keyword>
<proteinExistence type="predicted"/>
<evidence type="ECO:0000256" key="1">
    <source>
        <dbReference type="SAM" id="Phobius"/>
    </source>
</evidence>
<organism evidence="2 3">
    <name type="scientific">Calditerricola satsumensis</name>
    <dbReference type="NCBI Taxonomy" id="373054"/>
    <lineage>
        <taxon>Bacteria</taxon>
        <taxon>Bacillati</taxon>
        <taxon>Bacillota</taxon>
        <taxon>Bacilli</taxon>
        <taxon>Bacillales</taxon>
        <taxon>Bacillaceae</taxon>
        <taxon>Calditerricola</taxon>
    </lineage>
</organism>
<dbReference type="Proteomes" id="UP000637720">
    <property type="component" value="Unassembled WGS sequence"/>
</dbReference>
<feature type="transmembrane region" description="Helical" evidence="1">
    <location>
        <begin position="36"/>
        <end position="54"/>
    </location>
</feature>
<sequence length="230" mass="24745">MAMLAVWLKKIVLLVLLATVLDLLLPNTELQRYVKLVMGLLILLVILSPVLTLFSPHMTAEWLAVQTAVSAPAMESVSAIAEKGRALRQVLDQRAMEEAESRVAELVRRQVEAAFGLAVDEVDVEWTREADGGVSLASLTVTVRERRDAAEAPHGNDAEGGGHVEPVAPVDIRVANEENRNIPAARPANGRRLPEVEAYLAKVLAVGEDQVRVVAGSGPGRQAEAGMRIA</sequence>
<reference evidence="2" key="1">
    <citation type="journal article" date="2014" name="Int. J. Syst. Evol. Microbiol.">
        <title>Complete genome sequence of Corynebacterium casei LMG S-19264T (=DSM 44701T), isolated from a smear-ripened cheese.</title>
        <authorList>
            <consortium name="US DOE Joint Genome Institute (JGI-PGF)"/>
            <person name="Walter F."/>
            <person name="Albersmeier A."/>
            <person name="Kalinowski J."/>
            <person name="Ruckert C."/>
        </authorList>
    </citation>
    <scope>NUCLEOTIDE SEQUENCE</scope>
    <source>
        <strain evidence="2">JCM 14719</strain>
    </source>
</reference>
<comment type="caution">
    <text evidence="2">The sequence shown here is derived from an EMBL/GenBank/DDBJ whole genome shotgun (WGS) entry which is preliminary data.</text>
</comment>
<dbReference type="InterPro" id="IPR014245">
    <property type="entry name" value="Spore_III_AF"/>
</dbReference>
<dbReference type="AlphaFoldDB" id="A0A8J3FCD7"/>
<dbReference type="EMBL" id="BMOF01000021">
    <property type="protein sequence ID" value="GGJ99866.1"/>
    <property type="molecule type" value="Genomic_DNA"/>
</dbReference>
<keyword evidence="1" id="KW-1133">Transmembrane helix</keyword>
<keyword evidence="3" id="KW-1185">Reference proteome</keyword>
<reference evidence="2" key="2">
    <citation type="submission" date="2020-09" db="EMBL/GenBank/DDBJ databases">
        <authorList>
            <person name="Sun Q."/>
            <person name="Ohkuma M."/>
        </authorList>
    </citation>
    <scope>NUCLEOTIDE SEQUENCE</scope>
    <source>
        <strain evidence="2">JCM 14719</strain>
    </source>
</reference>
<accession>A0A8J3FCD7</accession>